<dbReference type="RefSeq" id="WP_277938697.1">
    <property type="nucleotide sequence ID" value="NZ_CP096246.1"/>
</dbReference>
<dbReference type="InterPro" id="IPR054816">
    <property type="entry name" value="Lipoprotein_mollicutes-type_CS"/>
</dbReference>
<organism evidence="2 3">
    <name type="scientific">Spiroplasma citri</name>
    <dbReference type="NCBI Taxonomy" id="2133"/>
    <lineage>
        <taxon>Bacteria</taxon>
        <taxon>Bacillati</taxon>
        <taxon>Mycoplasmatota</taxon>
        <taxon>Mollicutes</taxon>
        <taxon>Entomoplasmatales</taxon>
        <taxon>Spiroplasmataceae</taxon>
        <taxon>Spiroplasma</taxon>
    </lineage>
</organism>
<reference evidence="2 3" key="1">
    <citation type="submission" date="2022-04" db="EMBL/GenBank/DDBJ databases">
        <title>Whole genome of Spiroplasma citri.</title>
        <authorList>
            <person name="Khanchezar A."/>
            <person name="Izadpanah K."/>
            <person name="Taghavi M."/>
            <person name="Ghorbani A."/>
            <person name="Beven L."/>
        </authorList>
    </citation>
    <scope>NUCLEOTIDE SEQUENCE [LARGE SCALE GENOMIC DNA]</scope>
    <source>
        <strain evidence="2 3">D4</strain>
    </source>
</reference>
<evidence type="ECO:0000313" key="3">
    <source>
        <dbReference type="Proteomes" id="UP001214629"/>
    </source>
</evidence>
<evidence type="ECO:0000313" key="2">
    <source>
        <dbReference type="EMBL" id="WFG96373.1"/>
    </source>
</evidence>
<dbReference type="EMBL" id="CP096246">
    <property type="protein sequence ID" value="WFG96373.1"/>
    <property type="molecule type" value="Genomic_DNA"/>
</dbReference>
<name>A0AAX3SYG4_SPICI</name>
<feature type="region of interest" description="Disordered" evidence="1">
    <location>
        <begin position="133"/>
        <end position="152"/>
    </location>
</feature>
<dbReference type="Proteomes" id="UP001214629">
    <property type="component" value="Chromosome"/>
</dbReference>
<protein>
    <submittedName>
        <fullName evidence="2">DUF3688 family protein</fullName>
    </submittedName>
</protein>
<dbReference type="AlphaFoldDB" id="A0AAX3SYG4"/>
<proteinExistence type="predicted"/>
<evidence type="ECO:0000256" key="1">
    <source>
        <dbReference type="SAM" id="MobiDB-lite"/>
    </source>
</evidence>
<keyword evidence="3" id="KW-1185">Reference proteome</keyword>
<dbReference type="InterPro" id="IPR022160">
    <property type="entry name" value="Phage_1-C74_Orf1"/>
</dbReference>
<dbReference type="Pfam" id="PF12461">
    <property type="entry name" value="DUF3688"/>
    <property type="match status" value="1"/>
</dbReference>
<dbReference type="NCBIfam" id="NF038029">
    <property type="entry name" value="LP_plasma"/>
    <property type="match status" value="1"/>
</dbReference>
<feature type="compositionally biased region" description="Basic and acidic residues" evidence="1">
    <location>
        <begin position="143"/>
        <end position="152"/>
    </location>
</feature>
<gene>
    <name evidence="2" type="ORF">M0C40_09930</name>
</gene>
<accession>A0AAX3SYG4</accession>
<sequence length="152" mass="17600">MKKWLSIIGTIGLTTTSTTTLMSCKKENKKNTKPIAPTTKAQQPPEGSNWKLITDYNYFDNNIDDKWYFFILKTEKENKLKEIKFINNSNNAYGIIESNGFIFSKYLIKNSYLQKGLIKALYRWGGTREPQLPTIDKNTGEITDWKEQKGTE</sequence>
<dbReference type="PROSITE" id="PS51257">
    <property type="entry name" value="PROKAR_LIPOPROTEIN"/>
    <property type="match status" value="1"/>
</dbReference>